<evidence type="ECO:0000313" key="1">
    <source>
        <dbReference type="EMBL" id="POM69391.1"/>
    </source>
</evidence>
<dbReference type="Proteomes" id="UP000237271">
    <property type="component" value="Unassembled WGS sequence"/>
</dbReference>
<reference evidence="1 2" key="1">
    <citation type="journal article" date="2017" name="Genome Biol. Evol.">
        <title>Phytophthora megakarya and P. palmivora, closely related causal agents of cacao black pod rot, underwent increases in genome sizes and gene numbers by different mechanisms.</title>
        <authorList>
            <person name="Ali S.S."/>
            <person name="Shao J."/>
            <person name="Lary D.J."/>
            <person name="Kronmiller B."/>
            <person name="Shen D."/>
            <person name="Strem M.D."/>
            <person name="Amoako-Attah I."/>
            <person name="Akrofi A.Y."/>
            <person name="Begoude B.A."/>
            <person name="Ten Hoopen G.M."/>
            <person name="Coulibaly K."/>
            <person name="Kebe B.I."/>
            <person name="Melnick R.L."/>
            <person name="Guiltinan M.J."/>
            <person name="Tyler B.M."/>
            <person name="Meinhardt L.W."/>
            <person name="Bailey B.A."/>
        </authorList>
    </citation>
    <scope>NUCLEOTIDE SEQUENCE [LARGE SCALE GENOMIC DNA]</scope>
    <source>
        <strain evidence="2">sbr112.9</strain>
    </source>
</reference>
<proteinExistence type="predicted"/>
<evidence type="ECO:0000313" key="2">
    <source>
        <dbReference type="Proteomes" id="UP000237271"/>
    </source>
</evidence>
<comment type="caution">
    <text evidence="1">The sequence shown here is derived from an EMBL/GenBank/DDBJ whole genome shotgun (WGS) entry which is preliminary data.</text>
</comment>
<accession>A0A2P4XUZ8</accession>
<dbReference type="EMBL" id="NCKW01007874">
    <property type="protein sequence ID" value="POM69391.1"/>
    <property type="molecule type" value="Genomic_DNA"/>
</dbReference>
<organism evidence="1 2">
    <name type="scientific">Phytophthora palmivora</name>
    <dbReference type="NCBI Taxonomy" id="4796"/>
    <lineage>
        <taxon>Eukaryota</taxon>
        <taxon>Sar</taxon>
        <taxon>Stramenopiles</taxon>
        <taxon>Oomycota</taxon>
        <taxon>Peronosporomycetes</taxon>
        <taxon>Peronosporales</taxon>
        <taxon>Peronosporaceae</taxon>
        <taxon>Phytophthora</taxon>
    </lineage>
</organism>
<protein>
    <submittedName>
        <fullName evidence="1">Uncharacterized protein</fullName>
    </submittedName>
</protein>
<gene>
    <name evidence="1" type="ORF">PHPALM_14330</name>
</gene>
<name>A0A2P4XUZ8_9STRA</name>
<sequence length="89" mass="10176">MKTRVDFLAIEQIATLSYMGSLNTKSSGTFIGLETSTLVETYTALWRSPLSPTLNDVFHYVTINHDNMNRPKRLLGWAHTTLNNLLRYN</sequence>
<keyword evidence="2" id="KW-1185">Reference proteome</keyword>
<dbReference type="AlphaFoldDB" id="A0A2P4XUZ8"/>